<accession>A0A0P0GHW9</accession>
<dbReference type="EMBL" id="CP012801">
    <property type="protein sequence ID" value="ALJ57320.1"/>
    <property type="molecule type" value="Genomic_DNA"/>
</dbReference>
<dbReference type="KEGG" id="bcel:BcellWH2_00043"/>
<evidence type="ECO:0000313" key="1">
    <source>
        <dbReference type="EMBL" id="ALJ57320.1"/>
    </source>
</evidence>
<name>A0A0P0GHW9_9BACE</name>
<dbReference type="RefSeq" id="WP_029427962.1">
    <property type="nucleotide sequence ID" value="NZ_CP012801.1"/>
</dbReference>
<proteinExistence type="predicted"/>
<reference evidence="1 2" key="1">
    <citation type="journal article" date="2015" name="Science">
        <title>Genetic determinants of in vivo fitness and diet responsiveness in multiple human gut Bacteroides.</title>
        <authorList>
            <person name="Wu M."/>
            <person name="McNulty N.P."/>
            <person name="Rodionov D.A."/>
            <person name="Khoroshkin M.S."/>
            <person name="Griffin N.W."/>
            <person name="Cheng J."/>
            <person name="Latreille P."/>
            <person name="Kerstetter R.A."/>
            <person name="Terrapon N."/>
            <person name="Henrissat B."/>
            <person name="Osterman A.L."/>
            <person name="Gordon J.I."/>
        </authorList>
    </citation>
    <scope>NUCLEOTIDE SEQUENCE [LARGE SCALE GENOMIC DNA]</scope>
    <source>
        <strain evidence="1 2">WH2</strain>
    </source>
</reference>
<sequence>MAEYSREQRNQLSRAIANSDTGSRQLKGFVDNRCNTLINTAIQLQKIENNWGIFDFEIKKLSSKKKIGSNFNLMFIPKPKSKFDLDTKKIGFIQIVKSHYLGNDIPSVYERELRTNRDTKYRIDSMSNSPVYGSDMLESDKKITDSIPKEMENGKTATEYGYYYKEVGCFGDKIVKKKASMKDEPNIPKIQAQENDFMQFETRAFALDSNTNLGGIEWGYKVGVNKEITLDSAVLLNDNSNYQSAANHWNLLKMTKAPGELSDGRVLTTDGRYKPGRDGYQVQATDYDAIIQAPSLE</sequence>
<gene>
    <name evidence="1" type="ORF">BcellWH2_00043</name>
</gene>
<evidence type="ECO:0000313" key="2">
    <source>
        <dbReference type="Proteomes" id="UP000061809"/>
    </source>
</evidence>
<dbReference type="AlphaFoldDB" id="A0A0P0GHW9"/>
<dbReference type="PATRIC" id="fig|246787.4.peg.46"/>
<protein>
    <submittedName>
        <fullName evidence="1">Uncharacterized protein</fullName>
    </submittedName>
</protein>
<organism evidence="1 2">
    <name type="scientific">Bacteroides cellulosilyticus</name>
    <dbReference type="NCBI Taxonomy" id="246787"/>
    <lineage>
        <taxon>Bacteria</taxon>
        <taxon>Pseudomonadati</taxon>
        <taxon>Bacteroidota</taxon>
        <taxon>Bacteroidia</taxon>
        <taxon>Bacteroidales</taxon>
        <taxon>Bacteroidaceae</taxon>
        <taxon>Bacteroides</taxon>
    </lineage>
</organism>
<dbReference type="Proteomes" id="UP000061809">
    <property type="component" value="Chromosome"/>
</dbReference>